<gene>
    <name evidence="10" type="ORF">H9882_04865</name>
</gene>
<proteinExistence type="inferred from homology"/>
<sequence length="266" mass="28604">MRMASKPWTKGVLITTVFLILLPVSLLAIWTFTGRWPWPGLLPKTYTLRTWQELLFGTASLGKLLQSSILLALVTAGVSTVVALMTARACVVYLGAAGRWIQWMGMLPLIIPGTVLTIGCHLVLLQLRLSDTWLGVLLVHVLTALPYSMAILTDLTARVGTKLEEQAQLLGASGFTAFYHGSLPGLMPGIFASMSMAFILSYSQYFSTLIVGGGRVQTLALVMVPYIQSGDRPLASVYAVAFTGSALLVFAILEGAAGLFRPKGGR</sequence>
<evidence type="ECO:0000313" key="11">
    <source>
        <dbReference type="Proteomes" id="UP000713596"/>
    </source>
</evidence>
<keyword evidence="3" id="KW-1003">Cell membrane</keyword>
<keyword evidence="2 8" id="KW-0813">Transport</keyword>
<dbReference type="AlphaFoldDB" id="A0A948T2V2"/>
<dbReference type="Proteomes" id="UP000713596">
    <property type="component" value="Unassembled WGS sequence"/>
</dbReference>
<dbReference type="InterPro" id="IPR000515">
    <property type="entry name" value="MetI-like"/>
</dbReference>
<dbReference type="CDD" id="cd06261">
    <property type="entry name" value="TM_PBP2"/>
    <property type="match status" value="1"/>
</dbReference>
<feature type="domain" description="ABC transmembrane type-1" evidence="9">
    <location>
        <begin position="65"/>
        <end position="253"/>
    </location>
</feature>
<evidence type="ECO:0000256" key="1">
    <source>
        <dbReference type="ARBA" id="ARBA00004429"/>
    </source>
</evidence>
<dbReference type="SUPFAM" id="SSF161098">
    <property type="entry name" value="MetI-like"/>
    <property type="match status" value="1"/>
</dbReference>
<evidence type="ECO:0000256" key="3">
    <source>
        <dbReference type="ARBA" id="ARBA00022475"/>
    </source>
</evidence>
<dbReference type="Gene3D" id="1.10.3720.10">
    <property type="entry name" value="MetI-like"/>
    <property type="match status" value="1"/>
</dbReference>
<evidence type="ECO:0000256" key="7">
    <source>
        <dbReference type="ARBA" id="ARBA00023136"/>
    </source>
</evidence>
<name>A0A948T2V2_9FIRM</name>
<feature type="transmembrane region" description="Helical" evidence="8">
    <location>
        <begin position="106"/>
        <end position="127"/>
    </location>
</feature>
<feature type="transmembrane region" description="Helical" evidence="8">
    <location>
        <begin position="69"/>
        <end position="94"/>
    </location>
</feature>
<dbReference type="PANTHER" id="PTHR43357">
    <property type="entry name" value="INNER MEMBRANE ABC TRANSPORTER PERMEASE PROTEIN YDCV"/>
    <property type="match status" value="1"/>
</dbReference>
<dbReference type="GO" id="GO:0005886">
    <property type="term" value="C:plasma membrane"/>
    <property type="evidence" value="ECO:0007669"/>
    <property type="project" value="UniProtKB-SubCell"/>
</dbReference>
<feature type="transmembrane region" description="Helical" evidence="8">
    <location>
        <begin position="205"/>
        <end position="227"/>
    </location>
</feature>
<organism evidence="10 11">
    <name type="scientific">Candidatus Allofournierella pullistercoris</name>
    <dbReference type="NCBI Taxonomy" id="2838597"/>
    <lineage>
        <taxon>Bacteria</taxon>
        <taxon>Bacillati</taxon>
        <taxon>Bacillota</taxon>
        <taxon>Clostridia</taxon>
        <taxon>Eubacteriales</taxon>
        <taxon>Oscillospiraceae</taxon>
        <taxon>Allofournierella</taxon>
    </lineage>
</organism>
<dbReference type="PROSITE" id="PS50928">
    <property type="entry name" value="ABC_TM1"/>
    <property type="match status" value="1"/>
</dbReference>
<reference evidence="10" key="1">
    <citation type="journal article" date="2021" name="PeerJ">
        <title>Extensive microbial diversity within the chicken gut microbiome revealed by metagenomics and culture.</title>
        <authorList>
            <person name="Gilroy R."/>
            <person name="Ravi A."/>
            <person name="Getino M."/>
            <person name="Pursley I."/>
            <person name="Horton D.L."/>
            <person name="Alikhan N.F."/>
            <person name="Baker D."/>
            <person name="Gharbi K."/>
            <person name="Hall N."/>
            <person name="Watson M."/>
            <person name="Adriaenssens E.M."/>
            <person name="Foster-Nyarko E."/>
            <person name="Jarju S."/>
            <person name="Secka A."/>
            <person name="Antonio M."/>
            <person name="Oren A."/>
            <person name="Chaudhuri R.R."/>
            <person name="La Ragione R."/>
            <person name="Hildebrand F."/>
            <person name="Pallen M.J."/>
        </authorList>
    </citation>
    <scope>NUCLEOTIDE SEQUENCE</scope>
    <source>
        <strain evidence="10">B5_2728</strain>
    </source>
</reference>
<feature type="transmembrane region" description="Helical" evidence="8">
    <location>
        <begin position="133"/>
        <end position="156"/>
    </location>
</feature>
<keyword evidence="6 8" id="KW-1133">Transmembrane helix</keyword>
<dbReference type="PANTHER" id="PTHR43357:SF4">
    <property type="entry name" value="INNER MEMBRANE ABC TRANSPORTER PERMEASE PROTEIN YDCV"/>
    <property type="match status" value="1"/>
</dbReference>
<evidence type="ECO:0000256" key="8">
    <source>
        <dbReference type="RuleBase" id="RU363032"/>
    </source>
</evidence>
<protein>
    <submittedName>
        <fullName evidence="10">ABC transporter permease subunit</fullName>
    </submittedName>
</protein>
<evidence type="ECO:0000256" key="2">
    <source>
        <dbReference type="ARBA" id="ARBA00022448"/>
    </source>
</evidence>
<feature type="transmembrane region" description="Helical" evidence="8">
    <location>
        <begin position="177"/>
        <end position="199"/>
    </location>
</feature>
<dbReference type="EMBL" id="JAHLFP010000036">
    <property type="protein sequence ID" value="MBU3806206.1"/>
    <property type="molecule type" value="Genomic_DNA"/>
</dbReference>
<dbReference type="GO" id="GO:0055085">
    <property type="term" value="P:transmembrane transport"/>
    <property type="evidence" value="ECO:0007669"/>
    <property type="project" value="InterPro"/>
</dbReference>
<keyword evidence="4" id="KW-0997">Cell inner membrane</keyword>
<comment type="subcellular location">
    <subcellularLocation>
        <location evidence="1">Cell inner membrane</location>
        <topology evidence="1">Multi-pass membrane protein</topology>
    </subcellularLocation>
    <subcellularLocation>
        <location evidence="8">Cell membrane</location>
        <topology evidence="8">Multi-pass membrane protein</topology>
    </subcellularLocation>
</comment>
<feature type="transmembrane region" description="Helical" evidence="8">
    <location>
        <begin position="234"/>
        <end position="253"/>
    </location>
</feature>
<evidence type="ECO:0000256" key="4">
    <source>
        <dbReference type="ARBA" id="ARBA00022519"/>
    </source>
</evidence>
<keyword evidence="7 8" id="KW-0472">Membrane</keyword>
<comment type="caution">
    <text evidence="10">The sequence shown here is derived from an EMBL/GenBank/DDBJ whole genome shotgun (WGS) entry which is preliminary data.</text>
</comment>
<dbReference type="InterPro" id="IPR035906">
    <property type="entry name" value="MetI-like_sf"/>
</dbReference>
<reference evidence="10" key="2">
    <citation type="submission" date="2021-04" db="EMBL/GenBank/DDBJ databases">
        <authorList>
            <person name="Gilroy R."/>
        </authorList>
    </citation>
    <scope>NUCLEOTIDE SEQUENCE</scope>
    <source>
        <strain evidence="10">B5_2728</strain>
    </source>
</reference>
<evidence type="ECO:0000256" key="6">
    <source>
        <dbReference type="ARBA" id="ARBA00022989"/>
    </source>
</evidence>
<accession>A0A948T2V2</accession>
<feature type="transmembrane region" description="Helical" evidence="8">
    <location>
        <begin position="12"/>
        <end position="32"/>
    </location>
</feature>
<dbReference type="Pfam" id="PF00528">
    <property type="entry name" value="BPD_transp_1"/>
    <property type="match status" value="1"/>
</dbReference>
<evidence type="ECO:0000313" key="10">
    <source>
        <dbReference type="EMBL" id="MBU3806206.1"/>
    </source>
</evidence>
<evidence type="ECO:0000259" key="9">
    <source>
        <dbReference type="PROSITE" id="PS50928"/>
    </source>
</evidence>
<keyword evidence="5 8" id="KW-0812">Transmembrane</keyword>
<evidence type="ECO:0000256" key="5">
    <source>
        <dbReference type="ARBA" id="ARBA00022692"/>
    </source>
</evidence>
<comment type="similarity">
    <text evidence="8">Belongs to the binding-protein-dependent transport system permease family.</text>
</comment>